<evidence type="ECO:0000256" key="5">
    <source>
        <dbReference type="ARBA" id="ARBA00037345"/>
    </source>
</evidence>
<keyword evidence="4" id="KW-0804">Transcription</keyword>
<comment type="subcellular location">
    <subcellularLocation>
        <location evidence="1">Cytoplasm</location>
    </subcellularLocation>
</comment>
<dbReference type="PROSITE" id="PS01124">
    <property type="entry name" value="HTH_ARAC_FAMILY_2"/>
    <property type="match status" value="1"/>
</dbReference>
<dbReference type="EMBL" id="JACMYG010000046">
    <property type="protein sequence ID" value="MBC2693352.1"/>
    <property type="molecule type" value="Genomic_DNA"/>
</dbReference>
<dbReference type="PANTHER" id="PTHR46796:SF12">
    <property type="entry name" value="HTH-TYPE DNA-BINDING TRANSCRIPTIONAL ACTIVATOR EUTR"/>
    <property type="match status" value="1"/>
</dbReference>
<gene>
    <name evidence="7" type="ORF">H7995_26570</name>
</gene>
<keyword evidence="3" id="KW-0238">DNA-binding</keyword>
<sequence length="333" mass="37077">MNTSGGLYSPTPLIATDPVVVSVAELHDVDDYGATLPGWSSEVQQLSNGFFAGRCSLVSFAGMQLFREITSQRMCVKFATKANSRSIALPLSLSQPALFSGTEVNHREIVCFTEDETFTYYTAHSSDLLTLSFDTDVFTAYVDQIKDADVARSLDKTAFLKVMPDQAAQLQTFLQTVLTVLLNNPGALQYQHAQDSLTESIYTQVLKLLGNGDKLCAFAMPKHRYALVARAREYLFHDPQGESFTIARLCHYLGVGSRTLEYAFQDVLGMTAVAYLRALRLNYVRQDIKSGGPQSSVLDIAARWGFWHPSHFSADYKRLFGDLPSETRRRYAS</sequence>
<dbReference type="SMART" id="SM00342">
    <property type="entry name" value="HTH_ARAC"/>
    <property type="match status" value="1"/>
</dbReference>
<evidence type="ECO:0000313" key="8">
    <source>
        <dbReference type="Proteomes" id="UP000526003"/>
    </source>
</evidence>
<dbReference type="GO" id="GO:0043565">
    <property type="term" value="F:sequence-specific DNA binding"/>
    <property type="evidence" value="ECO:0007669"/>
    <property type="project" value="InterPro"/>
</dbReference>
<dbReference type="AlphaFoldDB" id="A0A7X1L0A6"/>
<feature type="domain" description="HTH araC/xylS-type" evidence="6">
    <location>
        <begin position="229"/>
        <end position="330"/>
    </location>
</feature>
<reference evidence="7 8" key="1">
    <citation type="submission" date="2020-08" db="EMBL/GenBank/DDBJ databases">
        <title>Pseudomonas sp. nov.</title>
        <authorList>
            <person name="Gieschler S."/>
            <person name="Fiedler G."/>
            <person name="Brinks E."/>
            <person name="Boehnlein C."/>
            <person name="Franz C.M.A.P."/>
            <person name="Kabisch J."/>
        </authorList>
    </citation>
    <scope>NUCLEOTIDE SEQUENCE [LARGE SCALE GENOMIC DNA]</scope>
    <source>
        <strain evidence="7 8">MBT-1</strain>
    </source>
</reference>
<keyword evidence="2" id="KW-0805">Transcription regulation</keyword>
<dbReference type="RefSeq" id="WP_166589350.1">
    <property type="nucleotide sequence ID" value="NZ_CP130043.1"/>
</dbReference>
<dbReference type="PANTHER" id="PTHR46796">
    <property type="entry name" value="HTH-TYPE TRANSCRIPTIONAL ACTIVATOR RHAS-RELATED"/>
    <property type="match status" value="1"/>
</dbReference>
<dbReference type="GO" id="GO:0005737">
    <property type="term" value="C:cytoplasm"/>
    <property type="evidence" value="ECO:0007669"/>
    <property type="project" value="UniProtKB-SubCell"/>
</dbReference>
<dbReference type="Pfam" id="PF12833">
    <property type="entry name" value="HTH_18"/>
    <property type="match status" value="1"/>
</dbReference>
<comment type="function">
    <text evidence="5">Regulatory protein of the TOL plasmid xyl operons. XylS activates the xylXYZLTEGFJQKIH operon required for the degradation of toluene, m-xylene and p-xylene.</text>
</comment>
<dbReference type="GO" id="GO:0009893">
    <property type="term" value="P:positive regulation of metabolic process"/>
    <property type="evidence" value="ECO:0007669"/>
    <property type="project" value="UniProtKB-ARBA"/>
</dbReference>
<protein>
    <submittedName>
        <fullName evidence="7">Helix-turn-helix domain-containing protein</fullName>
    </submittedName>
</protein>
<evidence type="ECO:0000256" key="1">
    <source>
        <dbReference type="ARBA" id="ARBA00004496"/>
    </source>
</evidence>
<dbReference type="PROSITE" id="PS00041">
    <property type="entry name" value="HTH_ARAC_FAMILY_1"/>
    <property type="match status" value="1"/>
</dbReference>
<dbReference type="Proteomes" id="UP000526003">
    <property type="component" value="Unassembled WGS sequence"/>
</dbReference>
<dbReference type="GO" id="GO:0003700">
    <property type="term" value="F:DNA-binding transcription factor activity"/>
    <property type="evidence" value="ECO:0007669"/>
    <property type="project" value="InterPro"/>
</dbReference>
<dbReference type="InterPro" id="IPR018062">
    <property type="entry name" value="HTH_AraC-typ_CS"/>
</dbReference>
<evidence type="ECO:0000259" key="6">
    <source>
        <dbReference type="PROSITE" id="PS01124"/>
    </source>
</evidence>
<dbReference type="Gene3D" id="1.10.10.60">
    <property type="entry name" value="Homeodomain-like"/>
    <property type="match status" value="1"/>
</dbReference>
<dbReference type="SUPFAM" id="SSF46689">
    <property type="entry name" value="Homeodomain-like"/>
    <property type="match status" value="1"/>
</dbReference>
<evidence type="ECO:0000313" key="7">
    <source>
        <dbReference type="EMBL" id="MBC2693352.1"/>
    </source>
</evidence>
<dbReference type="InterPro" id="IPR050204">
    <property type="entry name" value="AraC_XylS_family_regulators"/>
</dbReference>
<evidence type="ECO:0000256" key="4">
    <source>
        <dbReference type="ARBA" id="ARBA00023163"/>
    </source>
</evidence>
<proteinExistence type="predicted"/>
<dbReference type="InterPro" id="IPR009057">
    <property type="entry name" value="Homeodomain-like_sf"/>
</dbReference>
<accession>A0A7X1L0A6</accession>
<organism evidence="7 8">
    <name type="scientific">Pseudomonas kielensis</name>
    <dbReference type="NCBI Taxonomy" id="2762577"/>
    <lineage>
        <taxon>Bacteria</taxon>
        <taxon>Pseudomonadati</taxon>
        <taxon>Pseudomonadota</taxon>
        <taxon>Gammaproteobacteria</taxon>
        <taxon>Pseudomonadales</taxon>
        <taxon>Pseudomonadaceae</taxon>
        <taxon>Pseudomonas</taxon>
    </lineage>
</organism>
<keyword evidence="8" id="KW-1185">Reference proteome</keyword>
<dbReference type="InterPro" id="IPR018060">
    <property type="entry name" value="HTH_AraC"/>
</dbReference>
<evidence type="ECO:0000256" key="2">
    <source>
        <dbReference type="ARBA" id="ARBA00023015"/>
    </source>
</evidence>
<comment type="caution">
    <text evidence="7">The sequence shown here is derived from an EMBL/GenBank/DDBJ whole genome shotgun (WGS) entry which is preliminary data.</text>
</comment>
<name>A0A7X1L0A6_9PSED</name>
<evidence type="ECO:0000256" key="3">
    <source>
        <dbReference type="ARBA" id="ARBA00023125"/>
    </source>
</evidence>